<evidence type="ECO:0000256" key="1">
    <source>
        <dbReference type="SAM" id="MobiDB-lite"/>
    </source>
</evidence>
<gene>
    <name evidence="2" type="ORF">BGAL_0102g00020</name>
</gene>
<feature type="region of interest" description="Disordered" evidence="1">
    <location>
        <begin position="203"/>
        <end position="235"/>
    </location>
</feature>
<evidence type="ECO:0000313" key="3">
    <source>
        <dbReference type="Proteomes" id="UP000308671"/>
    </source>
</evidence>
<dbReference type="EMBL" id="PQXL01000102">
    <property type="protein sequence ID" value="THV51672.1"/>
    <property type="molecule type" value="Genomic_DNA"/>
</dbReference>
<keyword evidence="3" id="KW-1185">Reference proteome</keyword>
<evidence type="ECO:0000313" key="2">
    <source>
        <dbReference type="EMBL" id="THV51672.1"/>
    </source>
</evidence>
<feature type="region of interest" description="Disordered" evidence="1">
    <location>
        <begin position="1"/>
        <end position="35"/>
    </location>
</feature>
<name>A0A4S8R4M3_9HELO</name>
<feature type="region of interest" description="Disordered" evidence="1">
    <location>
        <begin position="147"/>
        <end position="168"/>
    </location>
</feature>
<reference evidence="2 3" key="1">
    <citation type="submission" date="2017-12" db="EMBL/GenBank/DDBJ databases">
        <title>Comparative genomics of Botrytis spp.</title>
        <authorList>
            <person name="Valero-Jimenez C.A."/>
            <person name="Tapia P."/>
            <person name="Veloso J."/>
            <person name="Silva-Moreno E."/>
            <person name="Staats M."/>
            <person name="Valdes J.H."/>
            <person name="Van Kan J.A.L."/>
        </authorList>
    </citation>
    <scope>NUCLEOTIDE SEQUENCE [LARGE SCALE GENOMIC DNA]</scope>
    <source>
        <strain evidence="2 3">MUCL435</strain>
    </source>
</reference>
<proteinExistence type="predicted"/>
<protein>
    <submittedName>
        <fullName evidence="2">Uncharacterized protein</fullName>
    </submittedName>
</protein>
<accession>A0A4S8R4M3</accession>
<dbReference type="Proteomes" id="UP000308671">
    <property type="component" value="Unassembled WGS sequence"/>
</dbReference>
<dbReference type="OrthoDB" id="3516307at2759"/>
<organism evidence="2 3">
    <name type="scientific">Botrytis galanthina</name>
    <dbReference type="NCBI Taxonomy" id="278940"/>
    <lineage>
        <taxon>Eukaryota</taxon>
        <taxon>Fungi</taxon>
        <taxon>Dikarya</taxon>
        <taxon>Ascomycota</taxon>
        <taxon>Pezizomycotina</taxon>
        <taxon>Leotiomycetes</taxon>
        <taxon>Helotiales</taxon>
        <taxon>Sclerotiniaceae</taxon>
        <taxon>Botrytis</taxon>
    </lineage>
</organism>
<comment type="caution">
    <text evidence="2">The sequence shown here is derived from an EMBL/GenBank/DDBJ whole genome shotgun (WGS) entry which is preliminary data.</text>
</comment>
<sequence>MINSPNTTRNSTTKSAQLIKKSEKNKMNDPNSVQTPNLTVDLFDNSRVSSGMNLTDLKRKFRAEDSEDEDTIELQKTRRKVFHLINNPSSLPKDDQENNLGTFPHGEVSSCDSARNFYGNSTIMQVETSKREIAEANLGQIDYASTRDDAKSATWRDKDNEDEKRATPSIIQRKTLKAMAESTSFLPNEVVVKIFKAILRLPREPDSPSTSNQDSKSTSNSTEDEEDSDLNIYTNGEISGNLGRKEFGTDNDGIIEAICFALTCPRYWIVFRDLWCYSNTNKIIKEFGLSMPQELVLAPLLETWAGEKYRRSNLLTTNPEWSTEIGGDGSQGYINMFLSRIVYGQGDNERDLQKEQSLWDRYKARSQILDCSEGNNLEHFIFSGEAIQDYPKIPLPSPFGMGSSWYVAAAKQYRDIFISWQFRYSDYDNMAIEEDIDSLADTEYGQSLGPHSCAMQHSWETFWKSAIFEWVERIQSSDYSRDRPLTQVQDESLQVATDILELYRDATQFDMITNVYEYTYNGGLEEIYAPFLIDKWETYAYDVLCLTTYYGHNLWEPELPLH</sequence>
<feature type="compositionally biased region" description="Basic and acidic residues" evidence="1">
    <location>
        <begin position="147"/>
        <end position="166"/>
    </location>
</feature>
<dbReference type="AlphaFoldDB" id="A0A4S8R4M3"/>
<feature type="compositionally biased region" description="Polar residues" evidence="1">
    <location>
        <begin position="1"/>
        <end position="16"/>
    </location>
</feature>